<dbReference type="EMBL" id="WUMV01000001">
    <property type="protein sequence ID" value="MXN63671.1"/>
    <property type="molecule type" value="Genomic_DNA"/>
</dbReference>
<dbReference type="InterPro" id="IPR058792">
    <property type="entry name" value="Beta-barrel_RND_2"/>
</dbReference>
<feature type="coiled-coil region" evidence="2">
    <location>
        <begin position="128"/>
        <end position="191"/>
    </location>
</feature>
<dbReference type="Gene3D" id="1.10.287.470">
    <property type="entry name" value="Helix hairpin bin"/>
    <property type="match status" value="1"/>
</dbReference>
<dbReference type="GO" id="GO:0015562">
    <property type="term" value="F:efflux transmembrane transporter activity"/>
    <property type="evidence" value="ECO:0007669"/>
    <property type="project" value="TreeGrafter"/>
</dbReference>
<feature type="domain" description="CusB-like beta-barrel" evidence="3">
    <location>
        <begin position="235"/>
        <end position="305"/>
    </location>
</feature>
<dbReference type="Proteomes" id="UP000433101">
    <property type="component" value="Unassembled WGS sequence"/>
</dbReference>
<evidence type="ECO:0000313" key="5">
    <source>
        <dbReference type="Proteomes" id="UP000433101"/>
    </source>
</evidence>
<comment type="similarity">
    <text evidence="1">Belongs to the membrane fusion protein (MFP) (TC 8.A.1) family.</text>
</comment>
<dbReference type="InterPro" id="IPR006143">
    <property type="entry name" value="RND_pump_MFP"/>
</dbReference>
<keyword evidence="2" id="KW-0175">Coiled coil</keyword>
<dbReference type="AlphaFoldDB" id="A0A7X3LRB6"/>
<evidence type="ECO:0000256" key="2">
    <source>
        <dbReference type="SAM" id="Coils"/>
    </source>
</evidence>
<dbReference type="NCBIfam" id="TIGR01730">
    <property type="entry name" value="RND_mfp"/>
    <property type="match status" value="1"/>
</dbReference>
<dbReference type="GO" id="GO:1990281">
    <property type="term" value="C:efflux pump complex"/>
    <property type="evidence" value="ECO:0007669"/>
    <property type="project" value="TreeGrafter"/>
</dbReference>
<organism evidence="4 5">
    <name type="scientific">Stappia sediminis</name>
    <dbReference type="NCBI Taxonomy" id="2692190"/>
    <lineage>
        <taxon>Bacteria</taxon>
        <taxon>Pseudomonadati</taxon>
        <taxon>Pseudomonadota</taxon>
        <taxon>Alphaproteobacteria</taxon>
        <taxon>Hyphomicrobiales</taxon>
        <taxon>Stappiaceae</taxon>
        <taxon>Stappia</taxon>
    </lineage>
</organism>
<evidence type="ECO:0000256" key="1">
    <source>
        <dbReference type="ARBA" id="ARBA00009477"/>
    </source>
</evidence>
<sequence length="396" mass="42273">MSSPLNCRFASCKEGSAAGFINARRRRIGWTAAVLGLAVLAAGCQPDAAEQADAPLAPRIVWAEQVKLSDGVETQSFTGTVRPRVDAPMAFRVGGKLAERLVDVGDEVAKGDVIGRLDEGDYRHGLRVAIAQEKAAEAEAERSSADLERARELKEKGHASTAVFDRAKATANAAREALAAARERRALAENELEYAVLKADADGVVTGVSAEPGEVVTAGQPIVRLARTGEREAAIAIPESRIGAVRGAKAWVTLWALPGKRFDAALRELSPEADPAARTFDARFSIDDPEGQARLGMTATVHIARADVEKSFVVPLSAIWYRGEAAFVWRSSEDRAAVEAVPVTVRRLDEEVAYVDGGLKPGELVASLGVHRLDENLAVRVEERMAGEAVKVGALR</sequence>
<dbReference type="Gene3D" id="2.40.420.20">
    <property type="match status" value="1"/>
</dbReference>
<accession>A0A7X3LRB6</accession>
<protein>
    <submittedName>
        <fullName evidence="4">Efflux RND transporter periplasmic adaptor subunit</fullName>
    </submittedName>
</protein>
<dbReference type="RefSeq" id="WP_160773911.1">
    <property type="nucleotide sequence ID" value="NZ_WUMV01000001.1"/>
</dbReference>
<gene>
    <name evidence="4" type="ORF">GR183_02040</name>
</gene>
<keyword evidence="5" id="KW-1185">Reference proteome</keyword>
<name>A0A7X3LRB6_9HYPH</name>
<comment type="caution">
    <text evidence="4">The sequence shown here is derived from an EMBL/GenBank/DDBJ whole genome shotgun (WGS) entry which is preliminary data.</text>
</comment>
<dbReference type="Gene3D" id="2.40.30.170">
    <property type="match status" value="1"/>
</dbReference>
<dbReference type="PANTHER" id="PTHR30469:SF18">
    <property type="entry name" value="RESISTANCE-NODULATION-CELL DIVISION (RND) EFFLUX MEMBRANE FUSION PROTEIN-RELATED"/>
    <property type="match status" value="1"/>
</dbReference>
<evidence type="ECO:0000313" key="4">
    <source>
        <dbReference type="EMBL" id="MXN63671.1"/>
    </source>
</evidence>
<dbReference type="PANTHER" id="PTHR30469">
    <property type="entry name" value="MULTIDRUG RESISTANCE PROTEIN MDTA"/>
    <property type="match status" value="1"/>
</dbReference>
<dbReference type="Gene3D" id="2.40.50.100">
    <property type="match status" value="1"/>
</dbReference>
<dbReference type="SUPFAM" id="SSF111369">
    <property type="entry name" value="HlyD-like secretion proteins"/>
    <property type="match status" value="1"/>
</dbReference>
<proteinExistence type="inferred from homology"/>
<dbReference type="Pfam" id="PF25954">
    <property type="entry name" value="Beta-barrel_RND_2"/>
    <property type="match status" value="1"/>
</dbReference>
<evidence type="ECO:0000259" key="3">
    <source>
        <dbReference type="Pfam" id="PF25954"/>
    </source>
</evidence>
<reference evidence="4 5" key="1">
    <citation type="submission" date="2019-12" db="EMBL/GenBank/DDBJ databases">
        <authorList>
            <person name="Li M."/>
        </authorList>
    </citation>
    <scope>NUCLEOTIDE SEQUENCE [LARGE SCALE GENOMIC DNA]</scope>
    <source>
        <strain evidence="4 5">GBMRC 2046</strain>
    </source>
</reference>